<protein>
    <submittedName>
        <fullName evidence="1">Uncharacterized protein</fullName>
    </submittedName>
</protein>
<dbReference type="EMBL" id="BASE01000069">
    <property type="protein sequence ID" value="GAM14751.1"/>
    <property type="molecule type" value="Genomic_DNA"/>
</dbReference>
<gene>
    <name evidence="1" type="ORF">SAMD00020551_2905</name>
</gene>
<dbReference type="AlphaFoldDB" id="A0A0A8X9C2"/>
<dbReference type="Proteomes" id="UP000031014">
    <property type="component" value="Unassembled WGS sequence"/>
</dbReference>
<reference evidence="1 2" key="1">
    <citation type="submission" date="2013-06" db="EMBL/GenBank/DDBJ databases">
        <title>Whole genome shotgun sequence of Bacillus selenatarsenatis SF-1.</title>
        <authorList>
            <person name="Kuroda M."/>
            <person name="Sei K."/>
            <person name="Yamashita M."/>
            <person name="Ike M."/>
        </authorList>
    </citation>
    <scope>NUCLEOTIDE SEQUENCE [LARGE SCALE GENOMIC DNA]</scope>
    <source>
        <strain evidence="1 2">SF-1</strain>
    </source>
</reference>
<comment type="caution">
    <text evidence="1">The sequence shown here is derived from an EMBL/GenBank/DDBJ whole genome shotgun (WGS) entry which is preliminary data.</text>
</comment>
<evidence type="ECO:0000313" key="2">
    <source>
        <dbReference type="Proteomes" id="UP000031014"/>
    </source>
</evidence>
<organism evidence="1 2">
    <name type="scientific">Mesobacillus selenatarsenatis (strain DSM 18680 / JCM 14380 / FERM P-15431 / SF-1)</name>
    <dbReference type="NCBI Taxonomy" id="1321606"/>
    <lineage>
        <taxon>Bacteria</taxon>
        <taxon>Bacillati</taxon>
        <taxon>Bacillota</taxon>
        <taxon>Bacilli</taxon>
        <taxon>Bacillales</taxon>
        <taxon>Bacillaceae</taxon>
        <taxon>Mesobacillus</taxon>
    </lineage>
</organism>
<proteinExistence type="predicted"/>
<name>A0A0A8X9C2_MESS1</name>
<sequence length="37" mass="4438">MEVKMAKKQTKKACKFNFHDLLKENAYISNKYQNCEL</sequence>
<accession>A0A0A8X9C2</accession>
<evidence type="ECO:0000313" key="1">
    <source>
        <dbReference type="EMBL" id="GAM14751.1"/>
    </source>
</evidence>
<keyword evidence="2" id="KW-1185">Reference proteome</keyword>